<organism evidence="7 8">
    <name type="scientific">Candidatus Clostridium eludens</name>
    <dbReference type="NCBI Taxonomy" id="3381663"/>
    <lineage>
        <taxon>Bacteria</taxon>
        <taxon>Bacillati</taxon>
        <taxon>Bacillota</taxon>
        <taxon>Clostridia</taxon>
        <taxon>Eubacteriales</taxon>
        <taxon>Clostridiaceae</taxon>
        <taxon>Clostridium</taxon>
    </lineage>
</organism>
<dbReference type="PANTHER" id="PTHR34857:SF2">
    <property type="entry name" value="SLL0384 PROTEIN"/>
    <property type="match status" value="1"/>
</dbReference>
<keyword evidence="4 6" id="KW-1133">Transmembrane helix</keyword>
<gene>
    <name evidence="7" type="primary">cbiQ</name>
    <name evidence="7" type="ORF">ACJDU8_15490</name>
</gene>
<feature type="transmembrane region" description="Helical" evidence="6">
    <location>
        <begin position="109"/>
        <end position="131"/>
    </location>
</feature>
<evidence type="ECO:0000313" key="7">
    <source>
        <dbReference type="EMBL" id="MFL0196951.1"/>
    </source>
</evidence>
<evidence type="ECO:0000256" key="1">
    <source>
        <dbReference type="ARBA" id="ARBA00004651"/>
    </source>
</evidence>
<dbReference type="Proteomes" id="UP001623660">
    <property type="component" value="Unassembled WGS sequence"/>
</dbReference>
<feature type="transmembrane region" description="Helical" evidence="6">
    <location>
        <begin position="239"/>
        <end position="257"/>
    </location>
</feature>
<keyword evidence="8" id="KW-1185">Reference proteome</keyword>
<evidence type="ECO:0000313" key="8">
    <source>
        <dbReference type="Proteomes" id="UP001623660"/>
    </source>
</evidence>
<keyword evidence="5 6" id="KW-0472">Membrane</keyword>
<feature type="transmembrane region" description="Helical" evidence="6">
    <location>
        <begin position="26"/>
        <end position="55"/>
    </location>
</feature>
<dbReference type="CDD" id="cd16914">
    <property type="entry name" value="EcfT"/>
    <property type="match status" value="1"/>
</dbReference>
<dbReference type="InterPro" id="IPR051611">
    <property type="entry name" value="ECF_transporter_component"/>
</dbReference>
<dbReference type="InterPro" id="IPR012809">
    <property type="entry name" value="ECF_CbiQ"/>
</dbReference>
<sequence>MDISRFSKISDRDTLLHRLDGRVKTVIFLSGIIITTLLFHWYLVVFLWVVTLFAFSILNLPWHNLLTRLIMPFGIAWLVFFSLLFTNGSHILSVIYIGPIHMKAYKEGLQLGTLMLLRIMTAVTMCCVLSFSTPMIEILETLRICKIPGIIVDIADMMYRYVFIIQETAHNMRQAQLSRMAGNLSWVQKARDTGMVAGYVLIKSFDRSVKIYNAMLSRGYTEESITSDYFINTIPKKDLYFGIVAIVLLITLVILNISI</sequence>
<evidence type="ECO:0000256" key="2">
    <source>
        <dbReference type="ARBA" id="ARBA00022475"/>
    </source>
</evidence>
<evidence type="ECO:0000256" key="6">
    <source>
        <dbReference type="SAM" id="Phobius"/>
    </source>
</evidence>
<keyword evidence="3 6" id="KW-0812">Transmembrane</keyword>
<dbReference type="NCBIfam" id="TIGR02454">
    <property type="entry name" value="ECF_T_CbiQ"/>
    <property type="match status" value="1"/>
</dbReference>
<comment type="subcellular location">
    <subcellularLocation>
        <location evidence="1">Cell membrane</location>
        <topology evidence="1">Multi-pass membrane protein</topology>
    </subcellularLocation>
</comment>
<evidence type="ECO:0000256" key="4">
    <source>
        <dbReference type="ARBA" id="ARBA00022989"/>
    </source>
</evidence>
<dbReference type="Pfam" id="PF02361">
    <property type="entry name" value="CbiQ"/>
    <property type="match status" value="1"/>
</dbReference>
<feature type="transmembrane region" description="Helical" evidence="6">
    <location>
        <begin position="75"/>
        <end position="97"/>
    </location>
</feature>
<keyword evidence="2" id="KW-1003">Cell membrane</keyword>
<reference evidence="7 8" key="1">
    <citation type="submission" date="2024-11" db="EMBL/GenBank/DDBJ databases">
        <authorList>
            <person name="Heng Y.C."/>
            <person name="Lim A.C.H."/>
            <person name="Lee J.K.Y."/>
            <person name="Kittelmann S."/>
        </authorList>
    </citation>
    <scope>NUCLEOTIDE SEQUENCE [LARGE SCALE GENOMIC DNA]</scope>
    <source>
        <strain evidence="7 8">WILCCON 0269</strain>
    </source>
</reference>
<name>A0ABW8SNM6_9CLOT</name>
<evidence type="ECO:0000256" key="5">
    <source>
        <dbReference type="ARBA" id="ARBA00023136"/>
    </source>
</evidence>
<dbReference type="EMBL" id="JBJHZX010000023">
    <property type="protein sequence ID" value="MFL0196951.1"/>
    <property type="molecule type" value="Genomic_DNA"/>
</dbReference>
<dbReference type="InterPro" id="IPR003339">
    <property type="entry name" value="ABC/ECF_trnsptr_transmembrane"/>
</dbReference>
<comment type="caution">
    <text evidence="7">The sequence shown here is derived from an EMBL/GenBank/DDBJ whole genome shotgun (WGS) entry which is preliminary data.</text>
</comment>
<evidence type="ECO:0000256" key="3">
    <source>
        <dbReference type="ARBA" id="ARBA00022692"/>
    </source>
</evidence>
<protein>
    <submittedName>
        <fullName evidence="7">Cobalt ECF transporter T component CbiQ</fullName>
    </submittedName>
</protein>
<proteinExistence type="predicted"/>
<accession>A0ABW8SNM6</accession>
<dbReference type="RefSeq" id="WP_406793054.1">
    <property type="nucleotide sequence ID" value="NZ_JBJHZX010000023.1"/>
</dbReference>
<dbReference type="PANTHER" id="PTHR34857">
    <property type="entry name" value="SLL0384 PROTEIN"/>
    <property type="match status" value="1"/>
</dbReference>